<proteinExistence type="inferred from homology"/>
<dbReference type="PANTHER" id="PTHR30510:SF2">
    <property type="entry name" value="UPF0229 PROTEIN YEAH"/>
    <property type="match status" value="1"/>
</dbReference>
<dbReference type="RefSeq" id="WP_169562420.1">
    <property type="nucleotide sequence ID" value="NZ_JAAXYH010000001.1"/>
</dbReference>
<dbReference type="AlphaFoldDB" id="A0A972FQB6"/>
<dbReference type="Proteomes" id="UP000737113">
    <property type="component" value="Unassembled WGS sequence"/>
</dbReference>
<dbReference type="InterPro" id="IPR006698">
    <property type="entry name" value="UPF0229"/>
</dbReference>
<evidence type="ECO:0000256" key="2">
    <source>
        <dbReference type="SAM" id="MobiDB-lite"/>
    </source>
</evidence>
<organism evidence="3 4">
    <name type="scientific">Shewanella salipaludis</name>
    <dbReference type="NCBI Taxonomy" id="2723052"/>
    <lineage>
        <taxon>Bacteria</taxon>
        <taxon>Pseudomonadati</taxon>
        <taxon>Pseudomonadota</taxon>
        <taxon>Gammaproteobacteria</taxon>
        <taxon>Alteromonadales</taxon>
        <taxon>Shewanellaceae</taxon>
        <taxon>Shewanella</taxon>
    </lineage>
</organism>
<accession>A0A972FQB6</accession>
<reference evidence="3" key="1">
    <citation type="submission" date="2020-04" db="EMBL/GenBank/DDBJ databases">
        <title>Description of Shewanella salipaludis sp. nov., isolated from a salt marsh.</title>
        <authorList>
            <person name="Park S."/>
            <person name="Yoon J.-H."/>
        </authorList>
    </citation>
    <scope>NUCLEOTIDE SEQUENCE</scope>
    <source>
        <strain evidence="3">SHSM-M6</strain>
    </source>
</reference>
<dbReference type="Pfam" id="PF04285">
    <property type="entry name" value="DUF444"/>
    <property type="match status" value="1"/>
</dbReference>
<comment type="caution">
    <text evidence="3">The sequence shown here is derived from an EMBL/GenBank/DDBJ whole genome shotgun (WGS) entry which is preliminary data.</text>
</comment>
<name>A0A972FQB6_9GAMM</name>
<feature type="region of interest" description="Disordered" evidence="2">
    <location>
        <begin position="60"/>
        <end position="111"/>
    </location>
</feature>
<dbReference type="NCBIfam" id="NF003708">
    <property type="entry name" value="PRK05325.1-3"/>
    <property type="match status" value="1"/>
</dbReference>
<dbReference type="HAMAP" id="MF_01232">
    <property type="entry name" value="UPF0229"/>
    <property type="match status" value="1"/>
</dbReference>
<protein>
    <recommendedName>
        <fullName evidence="1">UPF0229 protein HC757_01140</fullName>
    </recommendedName>
</protein>
<dbReference type="NCBIfam" id="NF003707">
    <property type="entry name" value="PRK05325.1-2"/>
    <property type="match status" value="1"/>
</dbReference>
<dbReference type="PANTHER" id="PTHR30510">
    <property type="entry name" value="UPF0229 PROTEIN YEAH"/>
    <property type="match status" value="1"/>
</dbReference>
<comment type="similarity">
    <text evidence="1">Belongs to the UPF0229 family.</text>
</comment>
<keyword evidence="4" id="KW-1185">Reference proteome</keyword>
<dbReference type="EMBL" id="JAAXYH010000001">
    <property type="protein sequence ID" value="NMH63792.1"/>
    <property type="molecule type" value="Genomic_DNA"/>
</dbReference>
<evidence type="ECO:0000313" key="3">
    <source>
        <dbReference type="EMBL" id="NMH63792.1"/>
    </source>
</evidence>
<evidence type="ECO:0000313" key="4">
    <source>
        <dbReference type="Proteomes" id="UP000737113"/>
    </source>
</evidence>
<evidence type="ECO:0000256" key="1">
    <source>
        <dbReference type="HAMAP-Rule" id="MF_01232"/>
    </source>
</evidence>
<gene>
    <name evidence="3" type="ORF">HC757_01140</name>
</gene>
<sequence length="422" mass="48560">MANFIDRRLNAKGKSTVNRQRFITRYKQQIKKAVSDAVTRRSVTDVDKGEKIGIPTRDISEPMFHQGQGGVKERVHPGNDQFVRGDQIERPPGGDGAGAGKGKASDSGEGQDDFVFEISKDEYLELLFEDLELPNLQKNRLNKLVEYQTYRSGFTNDGVPANINIIRSLRSSLARRIAMSASKKKLLKELEEELLLLENTPGSKAETIMELKKQIDLLKQKIASVPFIDTFDLRYNNYAKREVPSSQAVMFCLMDVSGSMDQATKDMAKRFYILLYLFLTRTYKNLDVVYIRHHTQAKEVDEHEFFYSQETGGTIVSSALKLMHEIQQARYPASEWNIYAAQASDGDNWADDSPTCRQLLDKQILPLVRYFSYIEITNRTHQTLWREYESLQQKYDNIAVQHIRQAEDIYPVFRELFKKQAV</sequence>